<accession>U4KZK8</accession>
<sequence>MTEGTDQISAQPASPQLASPQLAGPELAGPEFADPELSSPEFASPQLAGPANQSNEPEGGYFDDHNGPIKPHLIAADRGQVGNGNGARPRHHPLIPPPSPGAIAKCNAKNKVGAILYGEPAAGPAAGPVAGQFAGPVADPVPVYSASDFPAEPVPQAKAPPSPQVLSTRAAFREQVLAKKTEYKDKRVEENDKAAIESEQIIKEKHNTMKEQVLAKIQENEAERLKKQKEIFLRGIGKEFVFSPGESA</sequence>
<dbReference type="EMBL" id="HF935382">
    <property type="protein sequence ID" value="CCX07925.1"/>
    <property type="molecule type" value="Genomic_DNA"/>
</dbReference>
<feature type="coiled-coil region" evidence="1">
    <location>
        <begin position="203"/>
        <end position="230"/>
    </location>
</feature>
<organism evidence="3 4">
    <name type="scientific">Pyronema omphalodes (strain CBS 100304)</name>
    <name type="common">Pyronema confluens</name>
    <dbReference type="NCBI Taxonomy" id="1076935"/>
    <lineage>
        <taxon>Eukaryota</taxon>
        <taxon>Fungi</taxon>
        <taxon>Dikarya</taxon>
        <taxon>Ascomycota</taxon>
        <taxon>Pezizomycotina</taxon>
        <taxon>Pezizomycetes</taxon>
        <taxon>Pezizales</taxon>
        <taxon>Pyronemataceae</taxon>
        <taxon>Pyronema</taxon>
    </lineage>
</organism>
<keyword evidence="1" id="KW-0175">Coiled coil</keyword>
<feature type="compositionally biased region" description="Polar residues" evidence="2">
    <location>
        <begin position="1"/>
        <end position="19"/>
    </location>
</feature>
<dbReference type="AlphaFoldDB" id="U4KZK8"/>
<reference evidence="3 4" key="1">
    <citation type="journal article" date="2013" name="PLoS Genet.">
        <title>The genome and development-dependent transcriptomes of Pyronema confluens: a window into fungal evolution.</title>
        <authorList>
            <person name="Traeger S."/>
            <person name="Altegoer F."/>
            <person name="Freitag M."/>
            <person name="Gabaldon T."/>
            <person name="Kempken F."/>
            <person name="Kumar A."/>
            <person name="Marcet-Houben M."/>
            <person name="Poggeler S."/>
            <person name="Stajich J.E."/>
            <person name="Nowrousian M."/>
        </authorList>
    </citation>
    <scope>NUCLEOTIDE SEQUENCE [LARGE SCALE GENOMIC DNA]</scope>
    <source>
        <strain evidence="4">CBS 100304</strain>
        <tissue evidence="3">Vegetative mycelium</tissue>
    </source>
</reference>
<evidence type="ECO:0000256" key="2">
    <source>
        <dbReference type="SAM" id="MobiDB-lite"/>
    </source>
</evidence>
<evidence type="ECO:0000256" key="1">
    <source>
        <dbReference type="SAM" id="Coils"/>
    </source>
</evidence>
<feature type="region of interest" description="Disordered" evidence="2">
    <location>
        <begin position="1"/>
        <end position="105"/>
    </location>
</feature>
<keyword evidence="4" id="KW-1185">Reference proteome</keyword>
<dbReference type="Proteomes" id="UP000018144">
    <property type="component" value="Unassembled WGS sequence"/>
</dbReference>
<name>U4KZK8_PYROM</name>
<proteinExistence type="predicted"/>
<protein>
    <submittedName>
        <fullName evidence="3">Similar to SON protein [Harpegnathos saltator] acc. no. EFN77849</fullName>
    </submittedName>
</protein>
<evidence type="ECO:0000313" key="3">
    <source>
        <dbReference type="EMBL" id="CCX07925.1"/>
    </source>
</evidence>
<evidence type="ECO:0000313" key="4">
    <source>
        <dbReference type="Proteomes" id="UP000018144"/>
    </source>
</evidence>
<gene>
    <name evidence="3" type="ORF">PCON_07514</name>
</gene>